<dbReference type="PANTHER" id="PTHR24410">
    <property type="entry name" value="HL07962P-RELATED"/>
    <property type="match status" value="1"/>
</dbReference>
<dbReference type="Proteomes" id="UP000265703">
    <property type="component" value="Unassembled WGS sequence"/>
</dbReference>
<protein>
    <submittedName>
        <fullName evidence="2">BTB/POZ protein</fullName>
    </submittedName>
</protein>
<dbReference type="EMBL" id="QKYT01000165">
    <property type="protein sequence ID" value="RIA90994.1"/>
    <property type="molecule type" value="Genomic_DNA"/>
</dbReference>
<dbReference type="PANTHER" id="PTHR24410:SF23">
    <property type="entry name" value="BTB DOMAIN-CONTAINING PROTEIN-RELATED"/>
    <property type="match status" value="1"/>
</dbReference>
<dbReference type="SUPFAM" id="SSF54695">
    <property type="entry name" value="POZ domain"/>
    <property type="match status" value="1"/>
</dbReference>
<accession>A0A397T7J5</accession>
<dbReference type="OrthoDB" id="6359816at2759"/>
<reference evidence="2 3" key="1">
    <citation type="submission" date="2018-06" db="EMBL/GenBank/DDBJ databases">
        <title>Comparative genomics reveals the genomic features of Rhizophagus irregularis, R. cerebriforme, R. diaphanum and Gigaspora rosea, and their symbiotic lifestyle signature.</title>
        <authorList>
            <person name="Morin E."/>
            <person name="San Clemente H."/>
            <person name="Chen E.C.H."/>
            <person name="De La Providencia I."/>
            <person name="Hainaut M."/>
            <person name="Kuo A."/>
            <person name="Kohler A."/>
            <person name="Murat C."/>
            <person name="Tang N."/>
            <person name="Roy S."/>
            <person name="Loubradou J."/>
            <person name="Henrissat B."/>
            <person name="Grigoriev I.V."/>
            <person name="Corradi N."/>
            <person name="Roux C."/>
            <person name="Martin F.M."/>
        </authorList>
    </citation>
    <scope>NUCLEOTIDE SEQUENCE [LARGE SCALE GENOMIC DNA]</scope>
    <source>
        <strain evidence="2 3">DAOM 227022</strain>
    </source>
</reference>
<dbReference type="STRING" id="658196.A0A397T7J5"/>
<dbReference type="InterPro" id="IPR011333">
    <property type="entry name" value="SKP1/BTB/POZ_sf"/>
</dbReference>
<dbReference type="Gene3D" id="3.30.710.10">
    <property type="entry name" value="Potassium Channel Kv1.1, Chain A"/>
    <property type="match status" value="1"/>
</dbReference>
<evidence type="ECO:0000313" key="3">
    <source>
        <dbReference type="Proteomes" id="UP000265703"/>
    </source>
</evidence>
<proteinExistence type="predicted"/>
<feature type="domain" description="BTB" evidence="1">
    <location>
        <begin position="23"/>
        <end position="96"/>
    </location>
</feature>
<evidence type="ECO:0000313" key="2">
    <source>
        <dbReference type="EMBL" id="RIA90994.1"/>
    </source>
</evidence>
<name>A0A397T7J5_9GLOM</name>
<sequence>MSTELSNILLEEYKKILESGEFSDIEILVGKEPNTKTFRLHSFVLKVCSPYFRIALSSDWTRVENNNIIFRKENISVEVFEIITKYIYGGQLELESNDVKTNIELLVAADELCLDELSSYTEEFLLNNKESLKSNLALILHIITQYDQFTDLTQFYRETYRQDPSLIFRSRDFHEIKQEYLLELLIRNEHSLRPIEIWDKLIEWVVKSNELPLNITLWTNDNVTTFGTLIRPFLSYINFEGISRTDFAQKVRPFRNIFDDQFYIRILESCLF</sequence>
<gene>
    <name evidence="2" type="ORF">C1645_768634</name>
</gene>
<comment type="caution">
    <text evidence="2">The sequence shown here is derived from an EMBL/GenBank/DDBJ whole genome shotgun (WGS) entry which is preliminary data.</text>
</comment>
<evidence type="ECO:0000259" key="1">
    <source>
        <dbReference type="PROSITE" id="PS50097"/>
    </source>
</evidence>
<dbReference type="Pfam" id="PF00651">
    <property type="entry name" value="BTB"/>
    <property type="match status" value="1"/>
</dbReference>
<keyword evidence="3" id="KW-1185">Reference proteome</keyword>
<dbReference type="CDD" id="cd18186">
    <property type="entry name" value="BTB_POZ_ZBTB_KLHL-like"/>
    <property type="match status" value="1"/>
</dbReference>
<dbReference type="AlphaFoldDB" id="A0A397T7J5"/>
<dbReference type="InterPro" id="IPR000210">
    <property type="entry name" value="BTB/POZ_dom"/>
</dbReference>
<organism evidence="2 3">
    <name type="scientific">Glomus cerebriforme</name>
    <dbReference type="NCBI Taxonomy" id="658196"/>
    <lineage>
        <taxon>Eukaryota</taxon>
        <taxon>Fungi</taxon>
        <taxon>Fungi incertae sedis</taxon>
        <taxon>Mucoromycota</taxon>
        <taxon>Glomeromycotina</taxon>
        <taxon>Glomeromycetes</taxon>
        <taxon>Glomerales</taxon>
        <taxon>Glomeraceae</taxon>
        <taxon>Glomus</taxon>
    </lineage>
</organism>
<dbReference type="PROSITE" id="PS50097">
    <property type="entry name" value="BTB"/>
    <property type="match status" value="1"/>
</dbReference>
<dbReference type="InterPro" id="IPR051481">
    <property type="entry name" value="BTB-POZ/Galectin-3-binding"/>
</dbReference>
<dbReference type="SMART" id="SM00225">
    <property type="entry name" value="BTB"/>
    <property type="match status" value="1"/>
</dbReference>